<feature type="transmembrane region" description="Helical" evidence="5">
    <location>
        <begin position="291"/>
        <end position="318"/>
    </location>
</feature>
<accession>A0A7M7J7A6</accession>
<dbReference type="PANTHER" id="PTHR23121:SF9">
    <property type="entry name" value="SODIUM-DEPENDENT GLUCOSE TRANSPORTER 1"/>
    <property type="match status" value="1"/>
</dbReference>
<dbReference type="InterPro" id="IPR036259">
    <property type="entry name" value="MFS_trans_sf"/>
</dbReference>
<keyword evidence="3 5" id="KW-0472">Membrane</keyword>
<organism evidence="6 7">
    <name type="scientific">Varroa destructor</name>
    <name type="common">Honeybee mite</name>
    <dbReference type="NCBI Taxonomy" id="109461"/>
    <lineage>
        <taxon>Eukaryota</taxon>
        <taxon>Metazoa</taxon>
        <taxon>Ecdysozoa</taxon>
        <taxon>Arthropoda</taxon>
        <taxon>Chelicerata</taxon>
        <taxon>Arachnida</taxon>
        <taxon>Acari</taxon>
        <taxon>Parasitiformes</taxon>
        <taxon>Mesostigmata</taxon>
        <taxon>Gamasina</taxon>
        <taxon>Dermanyssoidea</taxon>
        <taxon>Varroidae</taxon>
        <taxon>Varroa</taxon>
    </lineage>
</organism>
<evidence type="ECO:0000256" key="5">
    <source>
        <dbReference type="SAM" id="Phobius"/>
    </source>
</evidence>
<feature type="region of interest" description="Disordered" evidence="4">
    <location>
        <begin position="482"/>
        <end position="505"/>
    </location>
</feature>
<keyword evidence="1 5" id="KW-0812">Transmembrane</keyword>
<dbReference type="EnsemblMetazoa" id="XM_022792095">
    <property type="protein sequence ID" value="XP_022647830"/>
    <property type="gene ID" value="LOC111244733"/>
</dbReference>
<feature type="transmembrane region" description="Helical" evidence="5">
    <location>
        <begin position="384"/>
        <end position="407"/>
    </location>
</feature>
<name>A0A7M7J7A6_VARDE</name>
<dbReference type="PANTHER" id="PTHR23121">
    <property type="entry name" value="SODIUM-DEPENDENT GLUCOSE TRANSPORTER 1"/>
    <property type="match status" value="1"/>
</dbReference>
<dbReference type="Proteomes" id="UP000594260">
    <property type="component" value="Unplaced"/>
</dbReference>
<dbReference type="RefSeq" id="XP_022647830.1">
    <property type="nucleotide sequence ID" value="XM_022792095.1"/>
</dbReference>
<evidence type="ECO:0000313" key="7">
    <source>
        <dbReference type="Proteomes" id="UP000594260"/>
    </source>
</evidence>
<dbReference type="KEGG" id="vde:111244733"/>
<dbReference type="EnsemblMetazoa" id="XM_022792096">
    <property type="protein sequence ID" value="XP_022647831"/>
    <property type="gene ID" value="LOC111244733"/>
</dbReference>
<evidence type="ECO:0000313" key="6">
    <source>
        <dbReference type="EnsemblMetazoa" id="XP_022647831"/>
    </source>
</evidence>
<sequence length="505" mass="54563">MSLNLGMSMAQTKDLSTFEICKMIDNKHLYVLCLKLHYMNQGISSSIFTTSILDLSEAFDVTLSEVSLLRFTQSVAAVIGALASGPLYSYVNMHYLLVGATVLHGVSYALVPVCGDIRIAHVLFALQGLSLRFSEAGSYLLLMAVHKSQWISTIVQGYHLMFAVGAGVGPLIARPFISDRASLTNRTISSRNPFSSPFPSTPAQSSALYEIHRNAPVVPPTPAPTPVPTTATGLGAPLSPHPLPRPSRVFIPFAILAFLTILIATCFYLAHRWANGSGKPRPPTRHSLREWALTLLCACHAFLYVHTFVSVLDFLSIYGVLKGMTRADSLLLISGLMWSCCCFRLVPVVLSVKLTPANVLFLADTALVAAAGAMYAVGHKSHAHLWYCSVLLGAAFASVYGSANAWLISKVRLSYLQTCVVVSAAALGAVLPSLLVGRWIEERPGIFPVVPLVSAGLLACIMVAMLLAARVIPKDSDQLDEEKSSTTQLSHKSSKSSVYSYWAYE</sequence>
<feature type="compositionally biased region" description="Low complexity" evidence="4">
    <location>
        <begin position="485"/>
        <end position="505"/>
    </location>
</feature>
<feature type="transmembrane region" description="Helical" evidence="5">
    <location>
        <begin position="249"/>
        <end position="270"/>
    </location>
</feature>
<feature type="transmembrane region" description="Helical" evidence="5">
    <location>
        <begin position="419"/>
        <end position="440"/>
    </location>
</feature>
<dbReference type="GeneID" id="111244733"/>
<evidence type="ECO:0000256" key="2">
    <source>
        <dbReference type="ARBA" id="ARBA00022989"/>
    </source>
</evidence>
<dbReference type="OrthoDB" id="6506180at2759"/>
<feature type="transmembrane region" description="Helical" evidence="5">
    <location>
        <begin position="446"/>
        <end position="469"/>
    </location>
</feature>
<evidence type="ECO:0000256" key="1">
    <source>
        <dbReference type="ARBA" id="ARBA00022692"/>
    </source>
</evidence>
<dbReference type="SUPFAM" id="SSF103473">
    <property type="entry name" value="MFS general substrate transporter"/>
    <property type="match status" value="1"/>
</dbReference>
<evidence type="ECO:0000256" key="3">
    <source>
        <dbReference type="ARBA" id="ARBA00023136"/>
    </source>
</evidence>
<reference evidence="6" key="1">
    <citation type="submission" date="2021-01" db="UniProtKB">
        <authorList>
            <consortium name="EnsemblMetazoa"/>
        </authorList>
    </citation>
    <scope>IDENTIFICATION</scope>
</reference>
<evidence type="ECO:0000256" key="4">
    <source>
        <dbReference type="SAM" id="MobiDB-lite"/>
    </source>
</evidence>
<proteinExistence type="predicted"/>
<feature type="transmembrane region" description="Helical" evidence="5">
    <location>
        <begin position="359"/>
        <end position="378"/>
    </location>
</feature>
<dbReference type="InParanoid" id="A0A7M7J7A6"/>
<dbReference type="AlphaFoldDB" id="A0A7M7J7A6"/>
<dbReference type="OMA" id="MANMMEN"/>
<dbReference type="RefSeq" id="XP_022647831.1">
    <property type="nucleotide sequence ID" value="XM_022792096.1"/>
</dbReference>
<feature type="transmembrane region" description="Helical" evidence="5">
    <location>
        <begin position="330"/>
        <end position="352"/>
    </location>
</feature>
<keyword evidence="7" id="KW-1185">Reference proteome</keyword>
<keyword evidence="2 5" id="KW-1133">Transmembrane helix</keyword>
<dbReference type="Gene3D" id="1.20.1250.20">
    <property type="entry name" value="MFS general substrate transporter like domains"/>
    <property type="match status" value="1"/>
</dbReference>
<protein>
    <submittedName>
        <fullName evidence="6">Uncharacterized protein</fullName>
    </submittedName>
</protein>